<gene>
    <name evidence="1" type="ORF">M0811_00227</name>
</gene>
<dbReference type="EMBL" id="JAPDFW010000059">
    <property type="protein sequence ID" value="KAJ5076907.1"/>
    <property type="molecule type" value="Genomic_DNA"/>
</dbReference>
<dbReference type="AlphaFoldDB" id="A0A9Q0LPZ0"/>
<protein>
    <submittedName>
        <fullName evidence="1">Uncharacterized protein</fullName>
    </submittedName>
</protein>
<evidence type="ECO:0000313" key="2">
    <source>
        <dbReference type="Proteomes" id="UP001149090"/>
    </source>
</evidence>
<evidence type="ECO:0000313" key="1">
    <source>
        <dbReference type="EMBL" id="KAJ5076907.1"/>
    </source>
</evidence>
<name>A0A9Q0LPZ0_ANAIG</name>
<organism evidence="1 2">
    <name type="scientific">Anaeramoeba ignava</name>
    <name type="common">Anaerobic marine amoeba</name>
    <dbReference type="NCBI Taxonomy" id="1746090"/>
    <lineage>
        <taxon>Eukaryota</taxon>
        <taxon>Metamonada</taxon>
        <taxon>Anaeramoebidae</taxon>
        <taxon>Anaeramoeba</taxon>
    </lineage>
</organism>
<proteinExistence type="predicted"/>
<dbReference type="Proteomes" id="UP001149090">
    <property type="component" value="Unassembled WGS sequence"/>
</dbReference>
<sequence>MKLIKKSNSEDSNQNEQHSDLHSIYYSINYIEQYQIIIKEISNSESNFGNNKNKDFLNFNDYLKFKENAKKIMQKTIENEFFNEKDDWLKVFSSSSLEPISILSDFIIRNLLKQFLSIPKKIPLWEKLIKTIPNNLEEAFQFLN</sequence>
<comment type="caution">
    <text evidence="1">The sequence shown here is derived from an EMBL/GenBank/DDBJ whole genome shotgun (WGS) entry which is preliminary data.</text>
</comment>
<accession>A0A9Q0LPZ0</accession>
<reference evidence="1" key="1">
    <citation type="submission" date="2022-10" db="EMBL/GenBank/DDBJ databases">
        <title>Novel sulphate-reducing endosymbionts in the free-living metamonad Anaeramoeba.</title>
        <authorList>
            <person name="Jerlstrom-Hultqvist J."/>
            <person name="Cepicka I."/>
            <person name="Gallot-Lavallee L."/>
            <person name="Salas-Leiva D."/>
            <person name="Curtis B.A."/>
            <person name="Zahonova K."/>
            <person name="Pipaliya S."/>
            <person name="Dacks J."/>
            <person name="Roger A.J."/>
        </authorList>
    </citation>
    <scope>NUCLEOTIDE SEQUENCE</scope>
    <source>
        <strain evidence="1">BMAN</strain>
    </source>
</reference>
<keyword evidence="2" id="KW-1185">Reference proteome</keyword>